<gene>
    <name evidence="1" type="ORF">F53441_4222</name>
</gene>
<name>A0A8H4KMD3_9HYPO</name>
<sequence>MEQNIPDAVYNIIEWVKDDSIQFGCGHIQGPSATNKTFRIPFWIAKEDKSDTAVITIVPSFKKVAINEQKAATQKEGNNFFIFHYRDPYKRLLFVIDADPDYSAPFAIAFAATTTRAGLVSRPGTMYTRIVTMSWEGIHPVTRELFDNWDEAGAREFIMPDDREPVASIAIPNTQTSVEATLRFAQDVEPNLLHL</sequence>
<proteinExistence type="predicted"/>
<reference evidence="1" key="1">
    <citation type="submission" date="2020-01" db="EMBL/GenBank/DDBJ databases">
        <title>Identification and distribution of gene clusters putatively required for synthesis of sphingolipid metabolism inhibitors in phylogenetically diverse species of the filamentous fungus Fusarium.</title>
        <authorList>
            <person name="Kim H.-S."/>
            <person name="Busman M."/>
            <person name="Brown D.W."/>
            <person name="Divon H."/>
            <person name="Uhlig S."/>
            <person name="Proctor R.H."/>
        </authorList>
    </citation>
    <scope>NUCLEOTIDE SEQUENCE</scope>
    <source>
        <strain evidence="1">NRRL 53441</strain>
    </source>
</reference>
<dbReference type="OrthoDB" id="5041245at2759"/>
<organism evidence="1 2">
    <name type="scientific">Fusarium austroafricanum</name>
    <dbReference type="NCBI Taxonomy" id="2364996"/>
    <lineage>
        <taxon>Eukaryota</taxon>
        <taxon>Fungi</taxon>
        <taxon>Dikarya</taxon>
        <taxon>Ascomycota</taxon>
        <taxon>Pezizomycotina</taxon>
        <taxon>Sordariomycetes</taxon>
        <taxon>Hypocreomycetidae</taxon>
        <taxon>Hypocreales</taxon>
        <taxon>Nectriaceae</taxon>
        <taxon>Fusarium</taxon>
        <taxon>Fusarium concolor species complex</taxon>
    </lineage>
</organism>
<protein>
    <submittedName>
        <fullName evidence="1">Uncharacterized protein</fullName>
    </submittedName>
</protein>
<dbReference type="AlphaFoldDB" id="A0A8H4KMD3"/>
<evidence type="ECO:0000313" key="2">
    <source>
        <dbReference type="Proteomes" id="UP000605986"/>
    </source>
</evidence>
<evidence type="ECO:0000313" key="1">
    <source>
        <dbReference type="EMBL" id="KAF4452991.1"/>
    </source>
</evidence>
<comment type="caution">
    <text evidence="1">The sequence shown here is derived from an EMBL/GenBank/DDBJ whole genome shotgun (WGS) entry which is preliminary data.</text>
</comment>
<dbReference type="EMBL" id="JAADJG010000165">
    <property type="protein sequence ID" value="KAF4452991.1"/>
    <property type="molecule type" value="Genomic_DNA"/>
</dbReference>
<accession>A0A8H4KMD3</accession>
<keyword evidence="2" id="KW-1185">Reference proteome</keyword>
<dbReference type="Proteomes" id="UP000605986">
    <property type="component" value="Unassembled WGS sequence"/>
</dbReference>